<reference evidence="2" key="1">
    <citation type="submission" date="2020-05" db="EMBL/GenBank/DDBJ databases">
        <title>High-Quality Genomes of Partial-Nitritation/Anammox System by Hierarchical Clustering Based Hybrid Assembly.</title>
        <authorList>
            <person name="Liu L."/>
            <person name="Wang Y."/>
            <person name="Che Y."/>
            <person name="Chen Y."/>
            <person name="Xia Y."/>
            <person name="Luo R."/>
            <person name="Cheng S.H."/>
            <person name="Zheng C."/>
            <person name="Zhang T."/>
        </authorList>
    </citation>
    <scope>NUCLEOTIDE SEQUENCE</scope>
    <source>
        <strain evidence="2">H1_PAT1</strain>
    </source>
</reference>
<feature type="chain" id="PRO_5038139123" evidence="1">
    <location>
        <begin position="28"/>
        <end position="354"/>
    </location>
</feature>
<accession>A0A928TUR3</accession>
<keyword evidence="1" id="KW-0732">Signal</keyword>
<dbReference type="AlphaFoldDB" id="A0A928TUR3"/>
<organism evidence="2 3">
    <name type="scientific">candidate division WWE3 bacterium</name>
    <dbReference type="NCBI Taxonomy" id="2053526"/>
    <lineage>
        <taxon>Bacteria</taxon>
        <taxon>Katanobacteria</taxon>
    </lineage>
</organism>
<evidence type="ECO:0000313" key="3">
    <source>
        <dbReference type="Proteomes" id="UP000710385"/>
    </source>
</evidence>
<feature type="signal peptide" evidence="1">
    <location>
        <begin position="1"/>
        <end position="27"/>
    </location>
</feature>
<proteinExistence type="predicted"/>
<evidence type="ECO:0000313" key="2">
    <source>
        <dbReference type="EMBL" id="MBE7525255.1"/>
    </source>
</evidence>
<gene>
    <name evidence="2" type="ORF">HS096_02605</name>
</gene>
<name>A0A928TUR3_UNCKA</name>
<dbReference type="Proteomes" id="UP000710385">
    <property type="component" value="Unassembled WGS sequence"/>
</dbReference>
<comment type="caution">
    <text evidence="2">The sequence shown here is derived from an EMBL/GenBank/DDBJ whole genome shotgun (WGS) entry which is preliminary data.</text>
</comment>
<dbReference type="EMBL" id="JABTTY010000001">
    <property type="protein sequence ID" value="MBE7525255.1"/>
    <property type="molecule type" value="Genomic_DNA"/>
</dbReference>
<evidence type="ECO:0000256" key="1">
    <source>
        <dbReference type="SAM" id="SignalP"/>
    </source>
</evidence>
<sequence>MNKRLLTRFTALLAASALLVSQYPASAAGVTVSLNDNSGTADAGAGGQTEIDTSFVTSGFYVTGTTLSLTISPAATSTISHCGTPDFLFTATHTLTAATSSWTSSEASYTFNESVPTGTGGTVCLSYGLVTTPANYSVAILTTSSTTAFNTTDFGAALYYVAGGNQIIDVSAQVPATLSFVIRNTADTAATNICQLGVLSLSQVSFCSYRLRIATNAANGFTTTIQQDEEFNSNGNATMTAITNDTAFATGTEAYGIAFLEGATTGGRSIAGDFDEPVTEADTSTDASLTFSNDSTPLNFSSATTIISHARPFATASAPSLTTTSLVVHGAAIDAGTPTGNYSHIITYRVTGTF</sequence>
<protein>
    <submittedName>
        <fullName evidence="2">Uncharacterized protein</fullName>
    </submittedName>
</protein>